<sequence>MDINNKFLDHAYGYDDVSIVPGEFTINPELADTKFKIQELEFDIPVLASAMDAVVSPEFAINFNSKGGLAVLNLEGIYTKYNDYIEPLESVIFAKENESTSIMQKVYSKDVDENLVAERVKEIKEKSSICAVSVTPANTKRLSPIAIEAGAD</sequence>
<feature type="domain" description="IMP dehydrogenase/GMP reductase" evidence="1">
    <location>
        <begin position="11"/>
        <end position="87"/>
    </location>
</feature>
<proteinExistence type="predicted"/>
<accession>A0A383E6C9</accession>
<organism evidence="2">
    <name type="scientific">marine metagenome</name>
    <dbReference type="NCBI Taxonomy" id="408172"/>
    <lineage>
        <taxon>unclassified sequences</taxon>
        <taxon>metagenomes</taxon>
        <taxon>ecological metagenomes</taxon>
    </lineage>
</organism>
<evidence type="ECO:0000313" key="2">
    <source>
        <dbReference type="EMBL" id="SVE52003.1"/>
    </source>
</evidence>
<protein>
    <recommendedName>
        <fullName evidence="1">IMP dehydrogenase/GMP reductase domain-containing protein</fullName>
    </recommendedName>
</protein>
<evidence type="ECO:0000259" key="1">
    <source>
        <dbReference type="Pfam" id="PF00478"/>
    </source>
</evidence>
<dbReference type="EMBL" id="UINC01222992">
    <property type="protein sequence ID" value="SVE52003.1"/>
    <property type="molecule type" value="Genomic_DNA"/>
</dbReference>
<name>A0A383E6C9_9ZZZZ</name>
<dbReference type="SUPFAM" id="SSF51412">
    <property type="entry name" value="Inosine monophosphate dehydrogenase (IMPDH)"/>
    <property type="match status" value="1"/>
</dbReference>
<dbReference type="InterPro" id="IPR013785">
    <property type="entry name" value="Aldolase_TIM"/>
</dbReference>
<dbReference type="Pfam" id="PF00478">
    <property type="entry name" value="IMPDH"/>
    <property type="match status" value="1"/>
</dbReference>
<gene>
    <name evidence="2" type="ORF">METZ01_LOCUS504857</name>
</gene>
<dbReference type="InterPro" id="IPR001093">
    <property type="entry name" value="IMP_DH_GMPRt"/>
</dbReference>
<dbReference type="GO" id="GO:0003824">
    <property type="term" value="F:catalytic activity"/>
    <property type="evidence" value="ECO:0007669"/>
    <property type="project" value="InterPro"/>
</dbReference>
<dbReference type="AlphaFoldDB" id="A0A383E6C9"/>
<reference evidence="2" key="1">
    <citation type="submission" date="2018-05" db="EMBL/GenBank/DDBJ databases">
        <authorList>
            <person name="Lanie J.A."/>
            <person name="Ng W.-L."/>
            <person name="Kazmierczak K.M."/>
            <person name="Andrzejewski T.M."/>
            <person name="Davidsen T.M."/>
            <person name="Wayne K.J."/>
            <person name="Tettelin H."/>
            <person name="Glass J.I."/>
            <person name="Rusch D."/>
            <person name="Podicherti R."/>
            <person name="Tsui H.-C.T."/>
            <person name="Winkler M.E."/>
        </authorList>
    </citation>
    <scope>NUCLEOTIDE SEQUENCE</scope>
</reference>
<feature type="non-terminal residue" evidence="2">
    <location>
        <position position="152"/>
    </location>
</feature>
<dbReference type="Gene3D" id="3.20.20.70">
    <property type="entry name" value="Aldolase class I"/>
    <property type="match status" value="1"/>
</dbReference>